<protein>
    <submittedName>
        <fullName evidence="1">Lysis protein</fullName>
    </submittedName>
</protein>
<dbReference type="Proteomes" id="UP001217178">
    <property type="component" value="Unassembled WGS sequence"/>
</dbReference>
<name>A0ABT5LN86_9GAMM</name>
<comment type="caution">
    <text evidence="1">The sequence shown here is derived from an EMBL/GenBank/DDBJ whole genome shotgun (WGS) entry which is preliminary data.</text>
</comment>
<evidence type="ECO:0000313" key="1">
    <source>
        <dbReference type="EMBL" id="MDC9591946.1"/>
    </source>
</evidence>
<gene>
    <name evidence="1" type="ORF">PSI23_22440</name>
</gene>
<evidence type="ECO:0000313" key="2">
    <source>
        <dbReference type="Proteomes" id="UP001217178"/>
    </source>
</evidence>
<sequence length="67" mass="7435">MKWKAKAILLVVCIVLVSSAAYSIYSVYTDNGRLSGENESLTTQLSEKNAIITTQQERINQLAELDT</sequence>
<proteinExistence type="predicted"/>
<feature type="non-terminal residue" evidence="1">
    <location>
        <position position="67"/>
    </location>
</feature>
<dbReference type="EMBL" id="JAQRFI010000320">
    <property type="protein sequence ID" value="MDC9591946.1"/>
    <property type="molecule type" value="Genomic_DNA"/>
</dbReference>
<accession>A0ABT5LN86</accession>
<keyword evidence="2" id="KW-1185">Reference proteome</keyword>
<organism evidence="1 2">
    <name type="scientific">Xenorhabdus yunnanensis</name>
    <dbReference type="NCBI Taxonomy" id="3025878"/>
    <lineage>
        <taxon>Bacteria</taxon>
        <taxon>Pseudomonadati</taxon>
        <taxon>Pseudomonadota</taxon>
        <taxon>Gammaproteobacteria</taxon>
        <taxon>Enterobacterales</taxon>
        <taxon>Morganellaceae</taxon>
        <taxon>Xenorhabdus</taxon>
    </lineage>
</organism>
<reference evidence="1 2" key="1">
    <citation type="submission" date="2023-02" db="EMBL/GenBank/DDBJ databases">
        <title>Entomopathogenic bacteria.</title>
        <authorList>
            <person name="Machado R.A."/>
        </authorList>
    </citation>
    <scope>NUCLEOTIDE SEQUENCE [LARGE SCALE GENOMIC DNA]</scope>
    <source>
        <strain evidence="1 2">XENO-10</strain>
    </source>
</reference>